<dbReference type="PANTHER" id="PTHR37544">
    <property type="entry name" value="SPRAY-RELATED"/>
    <property type="match status" value="1"/>
</dbReference>
<dbReference type="OrthoDB" id="3248909at2759"/>
<dbReference type="Proteomes" id="UP000326924">
    <property type="component" value="Unassembled WGS sequence"/>
</dbReference>
<evidence type="ECO:0000256" key="1">
    <source>
        <dbReference type="SAM" id="MobiDB-lite"/>
    </source>
</evidence>
<organism evidence="3 4">
    <name type="scientific">Sphaerosporella brunnea</name>
    <dbReference type="NCBI Taxonomy" id="1250544"/>
    <lineage>
        <taxon>Eukaryota</taxon>
        <taxon>Fungi</taxon>
        <taxon>Dikarya</taxon>
        <taxon>Ascomycota</taxon>
        <taxon>Pezizomycotina</taxon>
        <taxon>Pezizomycetes</taxon>
        <taxon>Pezizales</taxon>
        <taxon>Pyronemataceae</taxon>
        <taxon>Sphaerosporella</taxon>
    </lineage>
</organism>
<dbReference type="InterPro" id="IPR021840">
    <property type="entry name" value="DUF3433"/>
</dbReference>
<comment type="caution">
    <text evidence="3">The sequence shown here is derived from an EMBL/GenBank/DDBJ whole genome shotgun (WGS) entry which is preliminary data.</text>
</comment>
<feature type="transmembrane region" description="Helical" evidence="2">
    <location>
        <begin position="1271"/>
        <end position="1294"/>
    </location>
</feature>
<feature type="transmembrane region" description="Helical" evidence="2">
    <location>
        <begin position="77"/>
        <end position="98"/>
    </location>
</feature>
<gene>
    <name evidence="3" type="ORF">FN846DRAFT_915538</name>
</gene>
<reference evidence="3 4" key="1">
    <citation type="submission" date="2019-09" db="EMBL/GenBank/DDBJ databases">
        <title>Draft genome of the ectomycorrhizal ascomycete Sphaerosporella brunnea.</title>
        <authorList>
            <consortium name="DOE Joint Genome Institute"/>
            <person name="Benucci G.M."/>
            <person name="Marozzi G."/>
            <person name="Antonielli L."/>
            <person name="Sanchez S."/>
            <person name="Marco P."/>
            <person name="Wang X."/>
            <person name="Falini L.B."/>
            <person name="Barry K."/>
            <person name="Haridas S."/>
            <person name="Lipzen A."/>
            <person name="Labutti K."/>
            <person name="Grigoriev I.V."/>
            <person name="Murat C."/>
            <person name="Martin F."/>
            <person name="Albertini E."/>
            <person name="Donnini D."/>
            <person name="Bonito G."/>
        </authorList>
    </citation>
    <scope>NUCLEOTIDE SEQUENCE [LARGE SCALE GENOMIC DNA]</scope>
    <source>
        <strain evidence="3 4">Sb_GMNB300</strain>
    </source>
</reference>
<evidence type="ECO:0000313" key="4">
    <source>
        <dbReference type="Proteomes" id="UP000326924"/>
    </source>
</evidence>
<dbReference type="Pfam" id="PF11915">
    <property type="entry name" value="DUF3433"/>
    <property type="match status" value="2"/>
</dbReference>
<feature type="transmembrane region" description="Helical" evidence="2">
    <location>
        <begin position="118"/>
        <end position="141"/>
    </location>
</feature>
<sequence>MPLHTAPPSPLIRCHSSQSHNMLEVEEHDSGSESQETPTQRKWPWKTKIAEYSAMKAASASNGLGESWKPSTLKTPFHLISVALCLAFIGVLEALLRISASNGGLIFADSKTGQLPGYTLFCFEYLPTLVAVLHGLFLMWIDNDIKRLEPYFQLSKSEGVDARDSLLLDYPYQFAAFLPWNSFKRRHWVVFCSGLIALLVSYAATPLMSAVLTPKTLHRSLDFEVRIRSLVPMEQQAKILSAHFAQVAYQYKYLNGTMPRYATETFALVPFEPTELKDADLQAEETWTVNTTRYEAGLDCVAAKSSTNGFQSLGKSLTLTNGKNCTFIFEPLVQKHQGPLVDNINYQSPTTPYTGLLMSHGKYLYADPRNGVQQQLASTLTLSDENAECHGQHTLLALWNRFPYQRNKDGFLVEQPGTDDGAWAVPNNFSAVFCEPKYYEVPVEATVLATNGTVNTTLLRNLGDKVSAFSKINSTYLEDYVAFGSAVTAAPSMNVSQDYGLNNQNPFGVPNMITQMRTRSAFHELLNNGSSTTGQPVAQVNTLLEDNQSILGFAITEETNLDDLLNPDRLAEDLRQAFKMYFSFAVATELTTNSSSTLATAQRKFKSSVYVADPLFSRLLQATFAAIALLEVITIWLLHNRPLHLSNEPGSLAELIASVAVSPAVLTDFKGSDFVPVERTMEKLKASHERYKLLPPEPGKGGHRIIRVVETEVERKPLPAVPPPAAENTYMPSSRSDGPWELSKWTGFGILFAFLGLMGAFGGLYAASVKQNGLPIPPGTAFVKNLAYSYSPTVCATLVEQYLVAMARFVAVIMPFQEMHKKPTPSEKSLTVHYESHPPHFLLFKALKKLHLLFAALIVCALLANILAVALGGLFLQTQSTILQVATFNELVTPDIHAENIRTALTSYGGDQLHILDSEPGLFYAALTNASGETTYPAWTTEKFHFLPFKISQKDAQKNGHRTSETWGLGTNVSCRAADLSEVKVEPIDHLTSISSLIHPQQQLAVTVNAACHSVSNASRPPDTPVTLNVSWSLGRAEQSFMASWLNASTLYYEAQTALTDCAGTFIASWVPYAVKNGTLDQLNTTTLDIRPKADEAVNLICTAGYHAARFSVTVDASEKVHSYYQIDNSPPVPYRVNTPLSNDSQPLFGPANGSLASPAEFLAFAFQSFLFPVPQTPQQPRMDPRPQGWVAYYMQQSDPQLTLRGMNYNGTATAQAMEKVYTMLFPVFMQTYRQNLFSSGDDNTSDGDHKDHAALQGHVVSIETRMMVSLPMLILALCILALFFVVVVMLYVVSPGAFLRHVPTTLAATIPYIYASKVGEDLAWAHGPGGQDVDKYLSRGYRSYGYGWFQGRDGEMHLGVDREPVQRDLGKVLL</sequence>
<feature type="transmembrane region" description="Helical" evidence="2">
    <location>
        <begin position="745"/>
        <end position="767"/>
    </location>
</feature>
<feature type="transmembrane region" description="Helical" evidence="2">
    <location>
        <begin position="188"/>
        <end position="212"/>
    </location>
</feature>
<feature type="region of interest" description="Disordered" evidence="1">
    <location>
        <begin position="23"/>
        <end position="42"/>
    </location>
</feature>
<keyword evidence="2" id="KW-0812">Transmembrane</keyword>
<dbReference type="EMBL" id="VXIS01000002">
    <property type="protein sequence ID" value="KAA8914876.1"/>
    <property type="molecule type" value="Genomic_DNA"/>
</dbReference>
<dbReference type="InParanoid" id="A0A5J5FB63"/>
<accession>A0A5J5FB63</accession>
<evidence type="ECO:0000313" key="3">
    <source>
        <dbReference type="EMBL" id="KAA8914876.1"/>
    </source>
</evidence>
<keyword evidence="2" id="KW-0472">Membrane</keyword>
<protein>
    <submittedName>
        <fullName evidence="3">Uncharacterized protein</fullName>
    </submittedName>
</protein>
<proteinExistence type="predicted"/>
<name>A0A5J5FB63_9PEZI</name>
<feature type="transmembrane region" description="Helical" evidence="2">
    <location>
        <begin position="852"/>
        <end position="876"/>
    </location>
</feature>
<keyword evidence="4" id="KW-1185">Reference proteome</keyword>
<evidence type="ECO:0000256" key="2">
    <source>
        <dbReference type="SAM" id="Phobius"/>
    </source>
</evidence>
<dbReference type="PANTHER" id="PTHR37544:SF3">
    <property type="entry name" value="SPRAY"/>
    <property type="match status" value="1"/>
</dbReference>
<keyword evidence="2" id="KW-1133">Transmembrane helix</keyword>